<dbReference type="OrthoDB" id="834927at2"/>
<feature type="transmembrane region" description="Helical" evidence="1">
    <location>
        <begin position="331"/>
        <end position="348"/>
    </location>
</feature>
<feature type="transmembrane region" description="Helical" evidence="1">
    <location>
        <begin position="234"/>
        <end position="254"/>
    </location>
</feature>
<dbReference type="RefSeq" id="WP_053399294.1">
    <property type="nucleotide sequence ID" value="NZ_LFQU01000057.1"/>
</dbReference>
<feature type="transmembrane region" description="Helical" evidence="1">
    <location>
        <begin position="60"/>
        <end position="77"/>
    </location>
</feature>
<feature type="transmembrane region" description="Helical" evidence="1">
    <location>
        <begin position="360"/>
        <end position="382"/>
    </location>
</feature>
<gene>
    <name evidence="2" type="ORF">ACU52_14325</name>
</gene>
<dbReference type="Proteomes" id="UP000036951">
    <property type="component" value="Unassembled WGS sequence"/>
</dbReference>
<feature type="transmembrane region" description="Helical" evidence="1">
    <location>
        <begin position="197"/>
        <end position="222"/>
    </location>
</feature>
<keyword evidence="1" id="KW-0812">Transmembrane</keyword>
<dbReference type="AlphaFoldDB" id="A0A8E1QVF2"/>
<feature type="transmembrane region" description="Helical" evidence="1">
    <location>
        <begin position="107"/>
        <end position="132"/>
    </location>
</feature>
<keyword evidence="3" id="KW-1185">Reference proteome</keyword>
<dbReference type="EMBL" id="LFQU01000057">
    <property type="protein sequence ID" value="KOO65788.1"/>
    <property type="molecule type" value="Genomic_DNA"/>
</dbReference>
<accession>A0A8E1QVF2</accession>
<reference evidence="2 3" key="1">
    <citation type="submission" date="2015-06" db="EMBL/GenBank/DDBJ databases">
        <title>Prevotella sp. 109, sp. nov., a novel member of the family Prevotellaceae isolated from human faeces.</title>
        <authorList>
            <person name="Shkoporov A.N."/>
            <person name="Chaplin A.V."/>
            <person name="Kafarskaia L.I."/>
            <person name="Efimov B.A."/>
        </authorList>
    </citation>
    <scope>NUCLEOTIDE SEQUENCE [LARGE SCALE GENOMIC DNA]</scope>
    <source>
        <strain evidence="2 3">109</strain>
    </source>
</reference>
<organism evidence="2 3">
    <name type="scientific">Xylanibacter rarus</name>
    <dbReference type="NCBI Taxonomy" id="1676614"/>
    <lineage>
        <taxon>Bacteria</taxon>
        <taxon>Pseudomonadati</taxon>
        <taxon>Bacteroidota</taxon>
        <taxon>Bacteroidia</taxon>
        <taxon>Bacteroidales</taxon>
        <taxon>Prevotellaceae</taxon>
        <taxon>Xylanibacter</taxon>
    </lineage>
</organism>
<feature type="transmembrane region" description="Helical" evidence="1">
    <location>
        <begin position="16"/>
        <end position="48"/>
    </location>
</feature>
<name>A0A8E1QVF2_9BACT</name>
<evidence type="ECO:0000313" key="3">
    <source>
        <dbReference type="Proteomes" id="UP000036951"/>
    </source>
</evidence>
<evidence type="ECO:0000313" key="2">
    <source>
        <dbReference type="EMBL" id="KOO65788.1"/>
    </source>
</evidence>
<keyword evidence="1" id="KW-1133">Transmembrane helix</keyword>
<evidence type="ECO:0000256" key="1">
    <source>
        <dbReference type="SAM" id="Phobius"/>
    </source>
</evidence>
<keyword evidence="1" id="KW-0472">Membrane</keyword>
<comment type="caution">
    <text evidence="2">The sequence shown here is derived from an EMBL/GenBank/DDBJ whole genome shotgun (WGS) entry which is preliminary data.</text>
</comment>
<proteinExistence type="predicted"/>
<sequence>MKTLTGSIIYLSKLEYILIFLFFIMCGFTNSYIIPYKTLFIAIIALIYILNKKIKLQKSLYIYISSFILVFILQKYYYGISEMSNSLQMIFAGWFICSILGERFKYIYFNIIYILCLISIPCYLLMIIFNIIPNIDSINIGNYKGFFLWNVRINEIIKGRNCGPFWEPGAFAGYICISQILFFDRLSLLWKIYKKKMIIIFIALLTTVSTQGYVVFFFIYIFYYLSKKLSVSKLLSLVIIIFIGYIVATSIPFIGEKIQEQIGVAKDIESKEGSQNLSRFSTAMMDIYYIIKHPIIGNTTYPQIRYVDHPYVRAAVEYQGGWGTGSGVTDFIAAYGLIPFCIWLLYTCRTFKNGFGKKSMVLCLMLILMLGNAECYFLWILYHSFPFIKLYDKKS</sequence>
<protein>
    <submittedName>
        <fullName evidence="2">Uncharacterized protein</fullName>
    </submittedName>
</protein>